<reference evidence="3 4" key="1">
    <citation type="submission" date="2019-09" db="EMBL/GenBank/DDBJ databases">
        <authorList>
            <person name="Depoorter E."/>
        </authorList>
    </citation>
    <scope>NUCLEOTIDE SEQUENCE [LARGE SCALE GENOMIC DNA]</scope>
    <source>
        <strain evidence="3">LMG 20980</strain>
    </source>
</reference>
<evidence type="ECO:0000313" key="3">
    <source>
        <dbReference type="EMBL" id="VVU51914.1"/>
    </source>
</evidence>
<protein>
    <recommendedName>
        <fullName evidence="6">Lipoprotein</fullName>
    </recommendedName>
</protein>
<proteinExistence type="predicted"/>
<sequence length="282" mass="30331">MKRILTTLAFPLCLSLSACGGGDDASAPAAPSKFAVKVTYSGLPLVKSRQASKMAAADVVSGASSTVVESDGQATVDTLQKRFADAATGITVYPGVIDGTTLHQIVMSVNNGVGPTQEELWQYDQNRTKIVMDDWVVLNFQLDDMRTGRNDPAQVAALDQFKKDLIVFQNRLYLEGKHVYKIVPIRTCELPSGQTAADGLADVLADVPGSGYLMGLRDAPDRSHMGDDCRTPDAETQEAHLRAIVDPIVASYNAVNSLVNDCRTNPSSRTERECSGIEPVKK</sequence>
<reference evidence="2 5" key="2">
    <citation type="submission" date="2021-02" db="EMBL/GenBank/DDBJ databases">
        <title>Draft genome of the type strains Burkholderia anthina DSM16086.</title>
        <authorList>
            <person name="Hertel R."/>
            <person name="Meissner J."/>
            <person name="Poehlein A."/>
            <person name="Daniel R."/>
            <person name="Commichau F.M."/>
        </authorList>
    </citation>
    <scope>NUCLEOTIDE SEQUENCE [LARGE SCALE GENOMIC DNA]</scope>
    <source>
        <strain evidence="2 5">DSM 16086</strain>
    </source>
</reference>
<keyword evidence="5" id="KW-1185">Reference proteome</keyword>
<evidence type="ECO:0000313" key="2">
    <source>
        <dbReference type="EMBL" id="MBM2769938.1"/>
    </source>
</evidence>
<evidence type="ECO:0000313" key="5">
    <source>
        <dbReference type="Proteomes" id="UP000755577"/>
    </source>
</evidence>
<organism evidence="3 4">
    <name type="scientific">Burkholderia anthina</name>
    <dbReference type="NCBI Taxonomy" id="179879"/>
    <lineage>
        <taxon>Bacteria</taxon>
        <taxon>Pseudomonadati</taxon>
        <taxon>Pseudomonadota</taxon>
        <taxon>Betaproteobacteria</taxon>
        <taxon>Burkholderiales</taxon>
        <taxon>Burkholderiaceae</taxon>
        <taxon>Burkholderia</taxon>
        <taxon>Burkholderia cepacia complex</taxon>
    </lineage>
</organism>
<dbReference type="Proteomes" id="UP000494201">
    <property type="component" value="Unassembled WGS sequence"/>
</dbReference>
<dbReference type="EMBL" id="JAFCIQ010000022">
    <property type="protein sequence ID" value="MBM2769938.1"/>
    <property type="molecule type" value="Genomic_DNA"/>
</dbReference>
<feature type="chain" id="PRO_5027022050" description="Lipoprotein" evidence="1">
    <location>
        <begin position="21"/>
        <end position="282"/>
    </location>
</feature>
<dbReference type="PROSITE" id="PS51257">
    <property type="entry name" value="PROKAR_LIPOPROTEIN"/>
    <property type="match status" value="1"/>
</dbReference>
<dbReference type="GeneID" id="56502704"/>
<gene>
    <name evidence="3" type="ORF">BAN20980_04637</name>
    <name evidence="2" type="ORF">JQK92_26350</name>
</gene>
<feature type="signal peptide" evidence="1">
    <location>
        <begin position="1"/>
        <end position="20"/>
    </location>
</feature>
<dbReference type="RefSeq" id="WP_174927542.1">
    <property type="nucleotide sequence ID" value="NZ_CABVLY010000019.1"/>
</dbReference>
<dbReference type="AlphaFoldDB" id="A0A6P2GG25"/>
<dbReference type="Proteomes" id="UP000755577">
    <property type="component" value="Unassembled WGS sequence"/>
</dbReference>
<evidence type="ECO:0000256" key="1">
    <source>
        <dbReference type="SAM" id="SignalP"/>
    </source>
</evidence>
<accession>A0A6P2GG25</accession>
<keyword evidence="1" id="KW-0732">Signal</keyword>
<evidence type="ECO:0008006" key="6">
    <source>
        <dbReference type="Google" id="ProtNLM"/>
    </source>
</evidence>
<dbReference type="EMBL" id="CABVLY010000019">
    <property type="protein sequence ID" value="VVU51914.1"/>
    <property type="molecule type" value="Genomic_DNA"/>
</dbReference>
<name>A0A6P2GG25_9BURK</name>
<evidence type="ECO:0000313" key="4">
    <source>
        <dbReference type="Proteomes" id="UP000494201"/>
    </source>
</evidence>